<name>A0AAI8YZQ8_9PEZI</name>
<accession>A0AAI8YZQ8</accession>
<dbReference type="EMBL" id="CAVMBE010000030">
    <property type="protein sequence ID" value="CAK4025919.1"/>
    <property type="molecule type" value="Genomic_DNA"/>
</dbReference>
<dbReference type="AlphaFoldDB" id="A0AAI8YZQ8"/>
<organism evidence="2 3">
    <name type="scientific">Lecanosticta acicola</name>
    <dbReference type="NCBI Taxonomy" id="111012"/>
    <lineage>
        <taxon>Eukaryota</taxon>
        <taxon>Fungi</taxon>
        <taxon>Dikarya</taxon>
        <taxon>Ascomycota</taxon>
        <taxon>Pezizomycotina</taxon>
        <taxon>Dothideomycetes</taxon>
        <taxon>Dothideomycetidae</taxon>
        <taxon>Mycosphaerellales</taxon>
        <taxon>Mycosphaerellaceae</taxon>
        <taxon>Lecanosticta</taxon>
    </lineage>
</organism>
<evidence type="ECO:0000313" key="2">
    <source>
        <dbReference type="EMBL" id="CAK4025919.1"/>
    </source>
</evidence>
<feature type="region of interest" description="Disordered" evidence="1">
    <location>
        <begin position="273"/>
        <end position="318"/>
    </location>
</feature>
<proteinExistence type="predicted"/>
<sequence length="318" mass="34864">MRDIPGLTRQRMPSVRSPLREAWTPPPLSPRGEWNTGYFPRPTPGNVFDIDDFALPGGSQFEEPAFRTSSPITARTPLSGQRLPFEQAAANMHTVLQLACKEFPKIEKAFHEHTRALTVWLPPPLVDQLWTIYLDWNGIPLQQQRVPAPTAKPRDTATPMNPSGTFNDAAKRFSKALEGLKTSTPPAMLGRRTGSARSAIPVFAAHAADGEAAAAAVDWEILPTSLRKLQVSLDAIELLMGVVRERRDRMAPMVREMGSAVVLLEGMREAWDRKGETRPASSTNTVPSPQPPCMGGCSDPDHVERPYGPGDGSVWGAF</sequence>
<gene>
    <name evidence="2" type="ORF">LECACI_7A004992</name>
</gene>
<protein>
    <submittedName>
        <fullName evidence="2">Uncharacterized protein</fullName>
    </submittedName>
</protein>
<reference evidence="2" key="1">
    <citation type="submission" date="2023-11" db="EMBL/GenBank/DDBJ databases">
        <authorList>
            <person name="Alioto T."/>
            <person name="Alioto T."/>
            <person name="Gomez Garrido J."/>
        </authorList>
    </citation>
    <scope>NUCLEOTIDE SEQUENCE</scope>
</reference>
<keyword evidence="3" id="KW-1185">Reference proteome</keyword>
<evidence type="ECO:0000313" key="3">
    <source>
        <dbReference type="Proteomes" id="UP001296104"/>
    </source>
</evidence>
<dbReference type="Proteomes" id="UP001296104">
    <property type="component" value="Unassembled WGS sequence"/>
</dbReference>
<comment type="caution">
    <text evidence="2">The sequence shown here is derived from an EMBL/GenBank/DDBJ whole genome shotgun (WGS) entry which is preliminary data.</text>
</comment>
<feature type="region of interest" description="Disordered" evidence="1">
    <location>
        <begin position="1"/>
        <end position="27"/>
    </location>
</feature>
<evidence type="ECO:0000256" key="1">
    <source>
        <dbReference type="SAM" id="MobiDB-lite"/>
    </source>
</evidence>
<feature type="compositionally biased region" description="Gly residues" evidence="1">
    <location>
        <begin position="309"/>
        <end position="318"/>
    </location>
</feature>